<dbReference type="Pfam" id="PF13419">
    <property type="entry name" value="HAD_2"/>
    <property type="match status" value="1"/>
</dbReference>
<organism evidence="1 2">
    <name type="scientific">Sinorhizobium saheli</name>
    <dbReference type="NCBI Taxonomy" id="36856"/>
    <lineage>
        <taxon>Bacteria</taxon>
        <taxon>Pseudomonadati</taxon>
        <taxon>Pseudomonadota</taxon>
        <taxon>Alphaproteobacteria</taxon>
        <taxon>Hyphomicrobiales</taxon>
        <taxon>Rhizobiaceae</taxon>
        <taxon>Sinorhizobium/Ensifer group</taxon>
        <taxon>Sinorhizobium</taxon>
    </lineage>
</organism>
<dbReference type="InterPro" id="IPR050155">
    <property type="entry name" value="HAD-like_hydrolase_sf"/>
</dbReference>
<dbReference type="InterPro" id="IPR036412">
    <property type="entry name" value="HAD-like_sf"/>
</dbReference>
<evidence type="ECO:0000313" key="1">
    <source>
        <dbReference type="EMBL" id="OAP44210.1"/>
    </source>
</evidence>
<dbReference type="RefSeq" id="WP_066875632.1">
    <property type="nucleotide sequence ID" value="NZ_LNQB01000074.1"/>
</dbReference>
<name>A0A178Y9Q5_SINSA</name>
<keyword evidence="1" id="KW-0378">Hydrolase</keyword>
<dbReference type="InterPro" id="IPR023214">
    <property type="entry name" value="HAD_sf"/>
</dbReference>
<dbReference type="STRING" id="36856.ATB98_16210"/>
<dbReference type="PANTHER" id="PTHR43434:SF24">
    <property type="entry name" value="HYDROLASE-RELATED"/>
    <property type="match status" value="1"/>
</dbReference>
<dbReference type="GO" id="GO:0008967">
    <property type="term" value="F:phosphoglycolate phosphatase activity"/>
    <property type="evidence" value="ECO:0007669"/>
    <property type="project" value="TreeGrafter"/>
</dbReference>
<dbReference type="NCBIfam" id="TIGR01549">
    <property type="entry name" value="HAD-SF-IA-v1"/>
    <property type="match status" value="1"/>
</dbReference>
<dbReference type="SFLD" id="SFLDG01135">
    <property type="entry name" value="C1.5.6:_HAD__Beta-PGM__Phospha"/>
    <property type="match status" value="1"/>
</dbReference>
<dbReference type="PANTHER" id="PTHR43434">
    <property type="entry name" value="PHOSPHOGLYCOLATE PHOSPHATASE"/>
    <property type="match status" value="1"/>
</dbReference>
<accession>A0A178Y9Q5</accession>
<comment type="caution">
    <text evidence="1">The sequence shown here is derived from an EMBL/GenBank/DDBJ whole genome shotgun (WGS) entry which is preliminary data.</text>
</comment>
<protein>
    <submittedName>
        <fullName evidence="1">HAD family hydrolase</fullName>
    </submittedName>
</protein>
<sequence>MKLVLFDCDGTLVDSAGLIHEVMARTFEAFELQRPTSEATKAIIGLTLDIAIARLMGQPHVDDRATAMAAHYKAIFRAVRDEREFQEALFPGIAAMIEELAARDELLIGAVTGKSRRGLTHIAETHGLDKIFFVSRTADDCPSKPHPAMVMECCSEAGVEARDTIVIGDAIYDMQMAKAAGAGALGVAWGYASVPELVEAGADHIAQVPADIIEWMERSHA</sequence>
<dbReference type="InterPro" id="IPR041492">
    <property type="entry name" value="HAD_2"/>
</dbReference>
<gene>
    <name evidence="1" type="ORF">ATB98_16210</name>
</gene>
<dbReference type="GO" id="GO:0005829">
    <property type="term" value="C:cytosol"/>
    <property type="evidence" value="ECO:0007669"/>
    <property type="project" value="TreeGrafter"/>
</dbReference>
<keyword evidence="2" id="KW-1185">Reference proteome</keyword>
<dbReference type="AlphaFoldDB" id="A0A178Y9Q5"/>
<dbReference type="EMBL" id="LNQB01000074">
    <property type="protein sequence ID" value="OAP44210.1"/>
    <property type="molecule type" value="Genomic_DNA"/>
</dbReference>
<dbReference type="Proteomes" id="UP000078507">
    <property type="component" value="Unassembled WGS sequence"/>
</dbReference>
<reference evidence="1 2" key="1">
    <citation type="submission" date="2015-11" db="EMBL/GenBank/DDBJ databases">
        <title>Ensifer anhuiense sp. nov., an effective nitrogen fixation bacterium with Glycine soja.</title>
        <authorList>
            <person name="Yan H."/>
            <person name="Chen W."/>
        </authorList>
    </citation>
    <scope>NUCLEOTIDE SEQUENCE [LARGE SCALE GENOMIC DNA]</scope>
    <source>
        <strain evidence="1 2">LMG 7837</strain>
    </source>
</reference>
<dbReference type="SUPFAM" id="SSF56784">
    <property type="entry name" value="HAD-like"/>
    <property type="match status" value="1"/>
</dbReference>
<dbReference type="OrthoDB" id="9782449at2"/>
<dbReference type="GO" id="GO:0006281">
    <property type="term" value="P:DNA repair"/>
    <property type="evidence" value="ECO:0007669"/>
    <property type="project" value="TreeGrafter"/>
</dbReference>
<proteinExistence type="predicted"/>
<dbReference type="Gene3D" id="3.40.50.1000">
    <property type="entry name" value="HAD superfamily/HAD-like"/>
    <property type="match status" value="1"/>
</dbReference>
<evidence type="ECO:0000313" key="2">
    <source>
        <dbReference type="Proteomes" id="UP000078507"/>
    </source>
</evidence>
<dbReference type="InterPro" id="IPR023198">
    <property type="entry name" value="PGP-like_dom2"/>
</dbReference>
<dbReference type="InterPro" id="IPR006439">
    <property type="entry name" value="HAD-SF_hydro_IA"/>
</dbReference>
<dbReference type="SFLD" id="SFLDG01129">
    <property type="entry name" value="C1.5:_HAD__Beta-PGM__Phosphata"/>
    <property type="match status" value="1"/>
</dbReference>
<dbReference type="Gene3D" id="1.10.150.240">
    <property type="entry name" value="Putative phosphatase, domain 2"/>
    <property type="match status" value="1"/>
</dbReference>
<dbReference type="SFLD" id="SFLDS00003">
    <property type="entry name" value="Haloacid_Dehalogenase"/>
    <property type="match status" value="1"/>
</dbReference>